<gene>
    <name evidence="1" type="primary">NCL1_35166</name>
    <name evidence="2" type="ORF">NPIL_393111</name>
    <name evidence="1" type="ORF">NPIL_648501</name>
</gene>
<sequence length="87" mass="10119">GLKNKDDVQFKLKSWYFHCVEYIQRCVENYNAGLLILLLCSLWGNVEIVSQEEQAKWDTESSLDFVVPLLNEETKILISESSPKFFS</sequence>
<comment type="caution">
    <text evidence="1">The sequence shown here is derived from an EMBL/GenBank/DDBJ whole genome shotgun (WGS) entry which is preliminary data.</text>
</comment>
<evidence type="ECO:0000313" key="3">
    <source>
        <dbReference type="Proteomes" id="UP000887013"/>
    </source>
</evidence>
<proteinExistence type="predicted"/>
<evidence type="ECO:0000313" key="1">
    <source>
        <dbReference type="EMBL" id="GFT56538.1"/>
    </source>
</evidence>
<protein>
    <submittedName>
        <fullName evidence="1">Protein Njmu-R1</fullName>
    </submittedName>
</protein>
<evidence type="ECO:0000313" key="2">
    <source>
        <dbReference type="EMBL" id="GFU37629.1"/>
    </source>
</evidence>
<accession>A0A8X6PAM9</accession>
<dbReference type="AlphaFoldDB" id="A0A8X6PAM9"/>
<feature type="non-terminal residue" evidence="1">
    <location>
        <position position="87"/>
    </location>
</feature>
<dbReference type="Proteomes" id="UP000887013">
    <property type="component" value="Unassembled WGS sequence"/>
</dbReference>
<reference evidence="1" key="1">
    <citation type="submission" date="2020-08" db="EMBL/GenBank/DDBJ databases">
        <title>Multicomponent nature underlies the extraordinary mechanical properties of spider dragline silk.</title>
        <authorList>
            <person name="Kono N."/>
            <person name="Nakamura H."/>
            <person name="Mori M."/>
            <person name="Yoshida Y."/>
            <person name="Ohtoshi R."/>
            <person name="Malay A.D."/>
            <person name="Moran D.A.P."/>
            <person name="Tomita M."/>
            <person name="Numata K."/>
            <person name="Arakawa K."/>
        </authorList>
    </citation>
    <scope>NUCLEOTIDE SEQUENCE</scope>
</reference>
<name>A0A8X6PAM9_NEPPI</name>
<dbReference type="EMBL" id="BMAW01084243">
    <property type="protein sequence ID" value="GFU37629.1"/>
    <property type="molecule type" value="Genomic_DNA"/>
</dbReference>
<keyword evidence="3" id="KW-1185">Reference proteome</keyword>
<organism evidence="1 3">
    <name type="scientific">Nephila pilipes</name>
    <name type="common">Giant wood spider</name>
    <name type="synonym">Nephila maculata</name>
    <dbReference type="NCBI Taxonomy" id="299642"/>
    <lineage>
        <taxon>Eukaryota</taxon>
        <taxon>Metazoa</taxon>
        <taxon>Ecdysozoa</taxon>
        <taxon>Arthropoda</taxon>
        <taxon>Chelicerata</taxon>
        <taxon>Arachnida</taxon>
        <taxon>Araneae</taxon>
        <taxon>Araneomorphae</taxon>
        <taxon>Entelegynae</taxon>
        <taxon>Araneoidea</taxon>
        <taxon>Nephilidae</taxon>
        <taxon>Nephila</taxon>
    </lineage>
</organism>
<dbReference type="EMBL" id="BMAW01113340">
    <property type="protein sequence ID" value="GFT56538.1"/>
    <property type="molecule type" value="Genomic_DNA"/>
</dbReference>